<sequence length="62" mass="6375">MAISGSVAMDSTVLMAVSEMFMATLPPNRCENRLADTPPGDAASSIKPMAYTGASPNAVTMP</sequence>
<dbReference type="Proteomes" id="UP000008385">
    <property type="component" value="Chromosome"/>
</dbReference>
<reference evidence="1 2" key="2">
    <citation type="journal article" date="2011" name="PLoS ONE">
        <title>The Cyst-Dividing Bacterium Ramlibacter tataouinensis TTB310 Genome Reveals a Well-Stocked Toolbox for Adaptation to a Desert Environment.</title>
        <authorList>
            <person name="De Luca G."/>
            <person name="Barakat M."/>
            <person name="Ortet P."/>
            <person name="Fochesato S."/>
            <person name="Jourlin-Castelli C."/>
            <person name="Ansaldi M."/>
            <person name="Py B."/>
            <person name="Fichant G."/>
            <person name="Coutinho P.M."/>
            <person name="Voulhoux R."/>
            <person name="Bastien O."/>
            <person name="Marechal E."/>
            <person name="Henrissat B."/>
            <person name="Quentin Y."/>
            <person name="Noirot P."/>
            <person name="Filloux A."/>
            <person name="Mejean V."/>
            <person name="Dubow M.S."/>
            <person name="Barras F."/>
            <person name="Barbe V."/>
            <person name="Weissenbach J."/>
            <person name="Mihalcescu I."/>
            <person name="Vermeglio A."/>
            <person name="Achouak W."/>
            <person name="Heulin T."/>
        </authorList>
    </citation>
    <scope>NUCLEOTIDE SEQUENCE [LARGE SCALE GENOMIC DNA]</scope>
    <source>
        <strain evidence="2">ATCC BAA-407 / DSM 14655 / LMG 21543 / TTB310</strain>
    </source>
</reference>
<accession>F5Y2F4</accession>
<name>F5Y2F4_RAMTT</name>
<gene>
    <name evidence="1" type="ordered locus">Rta_00680</name>
</gene>
<protein>
    <submittedName>
        <fullName evidence="1">Uncharacterized protein</fullName>
    </submittedName>
</protein>
<keyword evidence="2" id="KW-1185">Reference proteome</keyword>
<dbReference type="EMBL" id="CP000245">
    <property type="protein sequence ID" value="AEG91128.1"/>
    <property type="molecule type" value="Genomic_DNA"/>
</dbReference>
<dbReference type="KEGG" id="rta:Rta_00680"/>
<evidence type="ECO:0000313" key="1">
    <source>
        <dbReference type="EMBL" id="AEG91128.1"/>
    </source>
</evidence>
<organism evidence="1 2">
    <name type="scientific">Ramlibacter tataouinensis (strain ATCC BAA-407 / DSM 14655 / LMG 21543 / TTB310)</name>
    <dbReference type="NCBI Taxonomy" id="365046"/>
    <lineage>
        <taxon>Bacteria</taxon>
        <taxon>Pseudomonadati</taxon>
        <taxon>Pseudomonadota</taxon>
        <taxon>Betaproteobacteria</taxon>
        <taxon>Burkholderiales</taxon>
        <taxon>Comamonadaceae</taxon>
        <taxon>Ramlibacter</taxon>
    </lineage>
</organism>
<dbReference type="HOGENOM" id="CLU_2901029_0_0_4"/>
<dbReference type="AlphaFoldDB" id="F5Y2F4"/>
<reference evidence="2" key="1">
    <citation type="submission" date="2006-01" db="EMBL/GenBank/DDBJ databases">
        <title>Genome of the cyst-dividing bacterium Ramlibacter tataouinensis.</title>
        <authorList>
            <person name="Barakat M."/>
            <person name="Ortet P."/>
            <person name="De Luca G."/>
            <person name="Jourlin-Castelli C."/>
            <person name="Ansaldi M."/>
            <person name="Py B."/>
            <person name="Fichant G."/>
            <person name="Coutinho P."/>
            <person name="Voulhoux R."/>
            <person name="Bastien O."/>
            <person name="Roy S."/>
            <person name="Marechal E."/>
            <person name="Henrissat B."/>
            <person name="Quentin Y."/>
            <person name="Noirot P."/>
            <person name="Filloux A."/>
            <person name="Mejean V."/>
            <person name="DuBow M."/>
            <person name="Barras F."/>
            <person name="Heulin T."/>
        </authorList>
    </citation>
    <scope>NUCLEOTIDE SEQUENCE [LARGE SCALE GENOMIC DNA]</scope>
    <source>
        <strain evidence="2">ATCC BAA-407 / DSM 14655 / LMG 21543 / TTB310</strain>
    </source>
</reference>
<evidence type="ECO:0000313" key="2">
    <source>
        <dbReference type="Proteomes" id="UP000008385"/>
    </source>
</evidence>
<proteinExistence type="predicted"/>